<dbReference type="PANTHER" id="PTHR30012:SF0">
    <property type="entry name" value="TYPE II SECRETION SYSTEM PROTEIN F-RELATED"/>
    <property type="match status" value="1"/>
</dbReference>
<comment type="similarity">
    <text evidence="2">Belongs to the GSP F family.</text>
</comment>
<feature type="transmembrane region" description="Helical" evidence="8">
    <location>
        <begin position="165"/>
        <end position="187"/>
    </location>
</feature>
<keyword evidence="7 8" id="KW-0472">Membrane</keyword>
<evidence type="ECO:0000256" key="4">
    <source>
        <dbReference type="ARBA" id="ARBA00022519"/>
    </source>
</evidence>
<proteinExistence type="inferred from homology"/>
<dbReference type="EMBL" id="JAAGRR010000047">
    <property type="protein sequence ID" value="NDY42316.1"/>
    <property type="molecule type" value="Genomic_DNA"/>
</dbReference>
<evidence type="ECO:0000256" key="2">
    <source>
        <dbReference type="ARBA" id="ARBA00005745"/>
    </source>
</evidence>
<comment type="caution">
    <text evidence="10">The sequence shown here is derived from an EMBL/GenBank/DDBJ whole genome shotgun (WGS) entry which is preliminary data.</text>
</comment>
<feature type="transmembrane region" description="Helical" evidence="8">
    <location>
        <begin position="372"/>
        <end position="393"/>
    </location>
</feature>
<keyword evidence="3" id="KW-1003">Cell membrane</keyword>
<evidence type="ECO:0000256" key="7">
    <source>
        <dbReference type="ARBA" id="ARBA00023136"/>
    </source>
</evidence>
<evidence type="ECO:0000313" key="10">
    <source>
        <dbReference type="EMBL" id="NDY42316.1"/>
    </source>
</evidence>
<sequence length="400" mass="45012">MATFSYEALDRDGNRLRESGDFASPAELFVTLRQRGLSLLRYRRRLFPGLSLERGRVRRLVLAEFFRNLALLLRGGVPLMQALEDLEASPGDKALKRILTRVVADVRNGRMFSEALRAHRGIFPRIVLALVAIGEETGSLDRTLDDAGRHIERVHEIITSTKRALMYPTFVVVLMLVAFSVWIFYVLPKMLDLFQGLGLKELPAATVFLIATVDVCQRWWPVVPIFIALFAALRLAARAHPDLKFYWDAAAARTPVFGRIVKASALAFFFEYLSLLASAGIDILKSLDLMEDSVGHEELRRGIRRVREDVMAGFGLTEAFGRVTFFDPFVLRMVGVGEQTGNLPEQFLILARRYMDEVDKLVDTLSRTLEPILIVFAGIIFLLVALGLIGPIYQMVGQIK</sequence>
<dbReference type="PRINTS" id="PR00812">
    <property type="entry name" value="BCTERIALGSPF"/>
</dbReference>
<feature type="domain" description="Type II secretion system protein GspF" evidence="9">
    <location>
        <begin position="65"/>
        <end position="188"/>
    </location>
</feature>
<dbReference type="FunFam" id="1.20.81.30:FF:000001">
    <property type="entry name" value="Type II secretion system protein F"/>
    <property type="match status" value="1"/>
</dbReference>
<dbReference type="Gene3D" id="1.20.81.30">
    <property type="entry name" value="Type II secretion system (T2SS), domain F"/>
    <property type="match status" value="2"/>
</dbReference>
<evidence type="ECO:0000259" key="9">
    <source>
        <dbReference type="Pfam" id="PF00482"/>
    </source>
</evidence>
<keyword evidence="5 8" id="KW-0812">Transmembrane</keyword>
<dbReference type="GO" id="GO:0005886">
    <property type="term" value="C:plasma membrane"/>
    <property type="evidence" value="ECO:0007669"/>
    <property type="project" value="UniProtKB-SubCell"/>
</dbReference>
<keyword evidence="4" id="KW-0997">Cell inner membrane</keyword>
<evidence type="ECO:0000313" key="11">
    <source>
        <dbReference type="Proteomes" id="UP000469346"/>
    </source>
</evidence>
<organism evidence="10 11">
    <name type="scientific">Dissulfurirhabdus thermomarina</name>
    <dbReference type="NCBI Taxonomy" id="1765737"/>
    <lineage>
        <taxon>Bacteria</taxon>
        <taxon>Deltaproteobacteria</taxon>
        <taxon>Dissulfurirhabdaceae</taxon>
        <taxon>Dissulfurirhabdus</taxon>
    </lineage>
</organism>
<evidence type="ECO:0000256" key="5">
    <source>
        <dbReference type="ARBA" id="ARBA00022692"/>
    </source>
</evidence>
<feature type="transmembrane region" description="Helical" evidence="8">
    <location>
        <begin position="263"/>
        <end position="284"/>
    </location>
</feature>
<gene>
    <name evidence="10" type="ORF">G3N55_05600</name>
</gene>
<comment type="subcellular location">
    <subcellularLocation>
        <location evidence="1">Cell inner membrane</location>
        <topology evidence="1">Multi-pass membrane protein</topology>
    </subcellularLocation>
</comment>
<dbReference type="Pfam" id="PF00482">
    <property type="entry name" value="T2SSF"/>
    <property type="match status" value="2"/>
</dbReference>
<reference evidence="10 11" key="1">
    <citation type="submission" date="2020-02" db="EMBL/GenBank/DDBJ databases">
        <title>Comparative genomics of sulfur disproportionating microorganisms.</title>
        <authorList>
            <person name="Ward L.M."/>
            <person name="Bertran E."/>
            <person name="Johnston D.T."/>
        </authorList>
    </citation>
    <scope>NUCLEOTIDE SEQUENCE [LARGE SCALE GENOMIC DNA]</scope>
    <source>
        <strain evidence="10 11">DSM 100025</strain>
    </source>
</reference>
<feature type="transmembrane region" description="Helical" evidence="8">
    <location>
        <begin position="219"/>
        <end position="237"/>
    </location>
</feature>
<evidence type="ECO:0000256" key="8">
    <source>
        <dbReference type="SAM" id="Phobius"/>
    </source>
</evidence>
<accession>A0A6N9TUY1</accession>
<dbReference type="InterPro" id="IPR018076">
    <property type="entry name" value="T2SS_GspF_dom"/>
</dbReference>
<keyword evidence="11" id="KW-1185">Reference proteome</keyword>
<dbReference type="AlphaFoldDB" id="A0A6N9TUY1"/>
<evidence type="ECO:0000256" key="1">
    <source>
        <dbReference type="ARBA" id="ARBA00004429"/>
    </source>
</evidence>
<evidence type="ECO:0000256" key="3">
    <source>
        <dbReference type="ARBA" id="ARBA00022475"/>
    </source>
</evidence>
<dbReference type="InterPro" id="IPR003004">
    <property type="entry name" value="GspF/PilC"/>
</dbReference>
<feature type="domain" description="Type II secretion system protein GspF" evidence="9">
    <location>
        <begin position="269"/>
        <end position="389"/>
    </location>
</feature>
<name>A0A6N9TUY1_DISTH</name>
<evidence type="ECO:0000256" key="6">
    <source>
        <dbReference type="ARBA" id="ARBA00022989"/>
    </source>
</evidence>
<dbReference type="RefSeq" id="WP_163298460.1">
    <property type="nucleotide sequence ID" value="NZ_JAAGRR010000047.1"/>
</dbReference>
<keyword evidence="6 8" id="KW-1133">Transmembrane helix</keyword>
<dbReference type="InterPro" id="IPR042094">
    <property type="entry name" value="T2SS_GspF_sf"/>
</dbReference>
<dbReference type="Proteomes" id="UP000469346">
    <property type="component" value="Unassembled WGS sequence"/>
</dbReference>
<dbReference type="PANTHER" id="PTHR30012">
    <property type="entry name" value="GENERAL SECRETION PATHWAY PROTEIN"/>
    <property type="match status" value="1"/>
</dbReference>
<protein>
    <submittedName>
        <fullName evidence="10">Type II secretion system F family protein</fullName>
    </submittedName>
</protein>